<dbReference type="InterPro" id="IPR028081">
    <property type="entry name" value="Leu-bd"/>
</dbReference>
<reference evidence="5 6" key="1">
    <citation type="submission" date="2020-07" db="EMBL/GenBank/DDBJ databases">
        <authorList>
            <person name="Feng X."/>
        </authorList>
    </citation>
    <scope>NUCLEOTIDE SEQUENCE [LARGE SCALE GENOMIC DNA]</scope>
    <source>
        <strain evidence="5 6">JCM23202</strain>
    </source>
</reference>
<evidence type="ECO:0000259" key="4">
    <source>
        <dbReference type="Pfam" id="PF13458"/>
    </source>
</evidence>
<feature type="chain" id="PRO_5030761798" evidence="3">
    <location>
        <begin position="24"/>
        <end position="377"/>
    </location>
</feature>
<evidence type="ECO:0000256" key="3">
    <source>
        <dbReference type="SAM" id="SignalP"/>
    </source>
</evidence>
<dbReference type="PROSITE" id="PS51257">
    <property type="entry name" value="PROKAR_LIPOPROTEIN"/>
    <property type="match status" value="1"/>
</dbReference>
<comment type="similarity">
    <text evidence="1">Belongs to the leucine-binding protein family.</text>
</comment>
<evidence type="ECO:0000313" key="5">
    <source>
        <dbReference type="EMBL" id="MBC2604555.1"/>
    </source>
</evidence>
<dbReference type="EMBL" id="JACHVC010000001">
    <property type="protein sequence ID" value="MBC2604555.1"/>
    <property type="molecule type" value="Genomic_DNA"/>
</dbReference>
<dbReference type="InterPro" id="IPR028082">
    <property type="entry name" value="Peripla_BP_I"/>
</dbReference>
<evidence type="ECO:0000313" key="6">
    <source>
        <dbReference type="Proteomes" id="UP000526501"/>
    </source>
</evidence>
<evidence type="ECO:0000256" key="1">
    <source>
        <dbReference type="ARBA" id="ARBA00010062"/>
    </source>
</evidence>
<gene>
    <name evidence="5" type="ORF">H5P27_00625</name>
</gene>
<keyword evidence="2 3" id="KW-0732">Signal</keyword>
<dbReference type="Pfam" id="PF13458">
    <property type="entry name" value="Peripla_BP_6"/>
    <property type="match status" value="1"/>
</dbReference>
<dbReference type="RefSeq" id="WP_185658447.1">
    <property type="nucleotide sequence ID" value="NZ_CAWPOO010000001.1"/>
</dbReference>
<feature type="domain" description="Leucine-binding protein" evidence="4">
    <location>
        <begin position="28"/>
        <end position="353"/>
    </location>
</feature>
<dbReference type="PANTHER" id="PTHR30483:SF6">
    <property type="entry name" value="PERIPLASMIC BINDING PROTEIN OF ABC TRANSPORTER FOR NATURAL AMINO ACIDS"/>
    <property type="match status" value="1"/>
</dbReference>
<dbReference type="AlphaFoldDB" id="A0A7X1B2Q1"/>
<feature type="signal peptide" evidence="3">
    <location>
        <begin position="1"/>
        <end position="23"/>
    </location>
</feature>
<sequence>MRRSYVCLVVASLLVLLSGCSPKEPERIHIGFIGPLTGNAEDMGSGAARAITLAVSEYNSRRAPHEPEVQLHVKNDFWDGNNAKPLYDELRQEHDIKVLLMSHTDGTIALQEDIARDGVVLINSLNNDDLLAGLNEYTFTVGKKTEEAAQLVAGRVIELGKRTIRGFHVDNNFMTIFGESFTEEVSHFGVDSRLVSVGIEKEDYREDLMAFKEEGCDALVFFGYKNLGYAMKQARELGFECGFFGSTTMLGKGFFENSEGAQVGTEFSYFTEADGNYVIARRFLDRYQKKFDDLPSAVWPAMQAYDAVNIALSLIKKWAASTQSIPLADYLRTELLELEFYQGVCGNLAMKKDGTSRGIYFSLYEIKGLEEVAKVRR</sequence>
<accession>A0A7X1B2Q1</accession>
<dbReference type="PANTHER" id="PTHR30483">
    <property type="entry name" value="LEUCINE-SPECIFIC-BINDING PROTEIN"/>
    <property type="match status" value="1"/>
</dbReference>
<proteinExistence type="inferred from homology"/>
<evidence type="ECO:0000256" key="2">
    <source>
        <dbReference type="ARBA" id="ARBA00022729"/>
    </source>
</evidence>
<dbReference type="SUPFAM" id="SSF53822">
    <property type="entry name" value="Periplasmic binding protein-like I"/>
    <property type="match status" value="1"/>
</dbReference>
<name>A0A7X1B2Q1_9BACT</name>
<protein>
    <submittedName>
        <fullName evidence="5">ABC transporter substrate-binding protein</fullName>
    </submittedName>
</protein>
<dbReference type="Gene3D" id="3.40.50.2300">
    <property type="match status" value="2"/>
</dbReference>
<keyword evidence="6" id="KW-1185">Reference proteome</keyword>
<dbReference type="InterPro" id="IPR051010">
    <property type="entry name" value="BCAA_transport"/>
</dbReference>
<comment type="caution">
    <text evidence="5">The sequence shown here is derived from an EMBL/GenBank/DDBJ whole genome shotgun (WGS) entry which is preliminary data.</text>
</comment>
<organism evidence="5 6">
    <name type="scientific">Pelagicoccus albus</name>
    <dbReference type="NCBI Taxonomy" id="415222"/>
    <lineage>
        <taxon>Bacteria</taxon>
        <taxon>Pseudomonadati</taxon>
        <taxon>Verrucomicrobiota</taxon>
        <taxon>Opitutia</taxon>
        <taxon>Puniceicoccales</taxon>
        <taxon>Pelagicoccaceae</taxon>
        <taxon>Pelagicoccus</taxon>
    </lineage>
</organism>
<dbReference type="Proteomes" id="UP000526501">
    <property type="component" value="Unassembled WGS sequence"/>
</dbReference>